<comment type="function">
    <text evidence="9">Component of the proteasome core, a large protease complex with broad specificity involved in protein degradation.</text>
</comment>
<dbReference type="Proteomes" id="UP000005233">
    <property type="component" value="Chromosome"/>
</dbReference>
<comment type="activity regulation">
    <text evidence="9">The formation of the proteasomal ATPase PAN-20S proteasome complex, via the docking of the C-termini of PAN into the intersubunit pockets in the alpha-rings, triggers opening of the gate for substrate entry. Interconversion between the open-gate and close-gate conformations leads to a dynamic regulation of the 20S proteasome proteolysis activity.</text>
</comment>
<comment type="catalytic activity">
    <reaction evidence="1 9">
        <text>Cleavage of peptide bonds with very broad specificity.</text>
        <dbReference type="EC" id="3.4.25.1"/>
    </reaction>
</comment>
<keyword evidence="4 9" id="KW-0888">Threonine protease</keyword>
<dbReference type="FunFam" id="3.60.20.10:FF:000049">
    <property type="entry name" value="Proteasome subunit beta"/>
    <property type="match status" value="1"/>
</dbReference>
<dbReference type="RefSeq" id="WP_014406687.1">
    <property type="nucleotide sequence ID" value="NC_017034.1"/>
</dbReference>
<dbReference type="PANTHER" id="PTHR32194:SF0">
    <property type="entry name" value="ATP-DEPENDENT PROTEASE SUBUNIT HSLV"/>
    <property type="match status" value="1"/>
</dbReference>
<evidence type="ECO:0000256" key="8">
    <source>
        <dbReference type="ARBA" id="ARBA00023145"/>
    </source>
</evidence>
<dbReference type="EC" id="3.4.25.1" evidence="9"/>
<dbReference type="InterPro" id="IPR029055">
    <property type="entry name" value="Ntn_hydrolases_N"/>
</dbReference>
<evidence type="ECO:0000256" key="5">
    <source>
        <dbReference type="ARBA" id="ARBA00022801"/>
    </source>
</evidence>
<keyword evidence="5 9" id="KW-0378">Hydrolase</keyword>
<dbReference type="GO" id="GO:0005737">
    <property type="term" value="C:cytoplasm"/>
    <property type="evidence" value="ECO:0007669"/>
    <property type="project" value="UniProtKB-SubCell"/>
</dbReference>
<evidence type="ECO:0000313" key="11">
    <source>
        <dbReference type="EMBL" id="AFD00856.1"/>
    </source>
</evidence>
<keyword evidence="3 9" id="KW-0645">Protease</keyword>
<dbReference type="InterPro" id="IPR019983">
    <property type="entry name" value="Pept_T1A_Psome_bsu_arc"/>
</dbReference>
<comment type="similarity">
    <text evidence="9">Belongs to the peptidase T1B family.</text>
</comment>
<keyword evidence="6 9" id="KW-0068">Autocatalytic cleavage</keyword>
<keyword evidence="7 9" id="KW-0647">Proteasome</keyword>
<comment type="subcellular location">
    <subcellularLocation>
        <location evidence="9">Cytoplasm</location>
    </subcellularLocation>
</comment>
<proteinExistence type="inferred from homology"/>
<keyword evidence="12" id="KW-1185">Reference proteome</keyword>
<keyword evidence="8 9" id="KW-0865">Zymogen</keyword>
<dbReference type="AlphaFoldDB" id="H8I838"/>
<accession>H8I838</accession>
<dbReference type="eggNOG" id="arCOG00970">
    <property type="taxonomic scope" value="Archaea"/>
</dbReference>
<dbReference type="PANTHER" id="PTHR32194">
    <property type="entry name" value="METALLOPROTEASE TLDD"/>
    <property type="match status" value="1"/>
</dbReference>
<dbReference type="Gene3D" id="3.60.20.10">
    <property type="entry name" value="Glutamine Phosphoribosylpyrophosphate, subunit 1, domain 1"/>
    <property type="match status" value="1"/>
</dbReference>
<reference evidence="11 12" key="1">
    <citation type="journal article" date="2012" name="J. Bacteriol.">
        <title>Complete genome sequence of a thermophilic methanogen, Methanocella conradii HZ254, isolated from Chinese rice field soil.</title>
        <authorList>
            <person name="Lu Z."/>
            <person name="Lu Y."/>
        </authorList>
    </citation>
    <scope>NUCLEOTIDE SEQUENCE [LARGE SCALE GENOMIC DNA]</scope>
    <source>
        <strain evidence="12">DSM 24694 / JCM 17849 / CGMCC 1.5162 / HZ254</strain>
    </source>
</reference>
<sequence length="207" mass="22653">MDDKQYKGTTTVGIICNNGVVFATERRATMGTFIASRDAQKIYKLTDNIAMTIAGSVGDGQRLARILQVEAKLFELRRHGPMSINALSMLLSNILAETKYMPFYVQVLIGGVDKSGPRIYSLDPLGGRIEEVKFSSTGSGSPIAYGVLEDRYKPDISVEQGVELAAKALESAMKRDSASGNGMQFAVITHEKFEIFEREVSKQVCNS</sequence>
<dbReference type="CDD" id="cd03764">
    <property type="entry name" value="proteasome_beta_archeal"/>
    <property type="match status" value="1"/>
</dbReference>
<evidence type="ECO:0000256" key="4">
    <source>
        <dbReference type="ARBA" id="ARBA00022698"/>
    </source>
</evidence>
<name>H8I838_METCZ</name>
<dbReference type="STRING" id="1041930.Mtc_2118"/>
<evidence type="ECO:0000256" key="7">
    <source>
        <dbReference type="ARBA" id="ARBA00022942"/>
    </source>
</evidence>
<feature type="chain" id="PRO_5023377027" description="Proteasome subunit beta" evidence="9">
    <location>
        <begin position="9"/>
        <end position="207"/>
    </location>
</feature>
<gene>
    <name evidence="9 11" type="primary">psmB</name>
    <name evidence="11" type="ordered locus">Mtc_2118</name>
</gene>
<dbReference type="GO" id="GO:0019774">
    <property type="term" value="C:proteasome core complex, beta-subunit complex"/>
    <property type="evidence" value="ECO:0007669"/>
    <property type="project" value="UniProtKB-UniRule"/>
</dbReference>
<comment type="subunit">
    <text evidence="9">The 20S proteasome core is composed of 14 alpha and 14 beta subunits that assemble into four stacked heptameric rings, resulting in a barrel-shaped structure. The two inner rings, each composed of seven catalytic beta subunits, are sandwiched by two outer rings, each composed of seven alpha subunits. The catalytic chamber with the active sites is on the inside of the barrel. Has a gated structure, the ends of the cylinder being occluded by the N-termini of the alpha-subunits. Is capped at one or both ends by the proteasome regulatory ATPase, PAN.</text>
</comment>
<dbReference type="GO" id="GO:0004298">
    <property type="term" value="F:threonine-type endopeptidase activity"/>
    <property type="evidence" value="ECO:0007669"/>
    <property type="project" value="UniProtKB-UniRule"/>
</dbReference>
<dbReference type="SUPFAM" id="SSF56235">
    <property type="entry name" value="N-terminal nucleophile aminohydrolases (Ntn hydrolases)"/>
    <property type="match status" value="1"/>
</dbReference>
<dbReference type="InterPro" id="IPR016050">
    <property type="entry name" value="Proteasome_bsu_CS"/>
</dbReference>
<dbReference type="KEGG" id="mez:Mtc_2118"/>
<evidence type="ECO:0000256" key="6">
    <source>
        <dbReference type="ARBA" id="ARBA00022813"/>
    </source>
</evidence>
<dbReference type="InterPro" id="IPR001353">
    <property type="entry name" value="Proteasome_sua/b"/>
</dbReference>
<dbReference type="NCBIfam" id="TIGR03634">
    <property type="entry name" value="arc_protsome_B"/>
    <property type="match status" value="1"/>
</dbReference>
<evidence type="ECO:0000256" key="1">
    <source>
        <dbReference type="ARBA" id="ARBA00001198"/>
    </source>
</evidence>
<dbReference type="GeneID" id="11972275"/>
<dbReference type="OrthoDB" id="6330at2157"/>
<dbReference type="InterPro" id="IPR000243">
    <property type="entry name" value="Pept_T1A_subB"/>
</dbReference>
<dbReference type="PROSITE" id="PS51476">
    <property type="entry name" value="PROTEASOME_BETA_2"/>
    <property type="match status" value="1"/>
</dbReference>
<evidence type="ECO:0000256" key="2">
    <source>
        <dbReference type="ARBA" id="ARBA00022490"/>
    </source>
</evidence>
<dbReference type="Pfam" id="PF00227">
    <property type="entry name" value="Proteasome"/>
    <property type="match status" value="1"/>
</dbReference>
<dbReference type="MEROPS" id="T01.002"/>
<evidence type="ECO:0000256" key="9">
    <source>
        <dbReference type="HAMAP-Rule" id="MF_02113"/>
    </source>
</evidence>
<evidence type="ECO:0000313" key="12">
    <source>
        <dbReference type="Proteomes" id="UP000005233"/>
    </source>
</evidence>
<protein>
    <recommendedName>
        <fullName evidence="9">Proteasome subunit beta</fullName>
        <ecNumber evidence="9">3.4.25.1</ecNumber>
    </recommendedName>
    <alternativeName>
        <fullName evidence="9">20S proteasome beta subunit</fullName>
    </alternativeName>
    <alternativeName>
        <fullName evidence="9">Proteasome core protein PsmB</fullName>
    </alternativeName>
</protein>
<dbReference type="PRINTS" id="PR00141">
    <property type="entry name" value="PROTEASOME"/>
</dbReference>
<dbReference type="HOGENOM" id="CLU_035750_7_2_2"/>
<dbReference type="EMBL" id="CP003243">
    <property type="protein sequence ID" value="AFD00856.1"/>
    <property type="molecule type" value="Genomic_DNA"/>
</dbReference>
<dbReference type="InterPro" id="IPR023333">
    <property type="entry name" value="Proteasome_suB-type"/>
</dbReference>
<feature type="active site" description="Nucleophile" evidence="9 10">
    <location>
        <position position="9"/>
    </location>
</feature>
<dbReference type="HAMAP" id="MF_02113_A">
    <property type="entry name" value="Proteasome_B_A"/>
    <property type="match status" value="1"/>
</dbReference>
<evidence type="ECO:0000256" key="10">
    <source>
        <dbReference type="PIRSR" id="PIRSR600243-1"/>
    </source>
</evidence>
<organism evidence="11 12">
    <name type="scientific">Methanocella conradii (strain DSM 24694 / JCM 17849 / CGMCC 1.5162 / HZ254)</name>
    <dbReference type="NCBI Taxonomy" id="1041930"/>
    <lineage>
        <taxon>Archaea</taxon>
        <taxon>Methanobacteriati</taxon>
        <taxon>Methanobacteriota</taxon>
        <taxon>Stenosarchaea group</taxon>
        <taxon>Methanomicrobia</taxon>
        <taxon>Methanocellales</taxon>
        <taxon>Methanocellaceae</taxon>
        <taxon>Methanocella</taxon>
    </lineage>
</organism>
<evidence type="ECO:0000256" key="3">
    <source>
        <dbReference type="ARBA" id="ARBA00022670"/>
    </source>
</evidence>
<dbReference type="PROSITE" id="PS00854">
    <property type="entry name" value="PROTEASOME_BETA_1"/>
    <property type="match status" value="1"/>
</dbReference>
<keyword evidence="2 9" id="KW-0963">Cytoplasm</keyword>
<dbReference type="GO" id="GO:0010498">
    <property type="term" value="P:proteasomal protein catabolic process"/>
    <property type="evidence" value="ECO:0007669"/>
    <property type="project" value="UniProtKB-UniRule"/>
</dbReference>
<feature type="propeptide" id="PRO_5005059314" description="Removed in mature form; by autocatalysis" evidence="9">
    <location>
        <begin position="1"/>
        <end position="8"/>
    </location>
</feature>